<keyword evidence="2" id="KW-0813">Transport</keyword>
<dbReference type="InterPro" id="IPR011527">
    <property type="entry name" value="ABC1_TM_dom"/>
</dbReference>
<dbReference type="PROSITE" id="PS00211">
    <property type="entry name" value="ABC_TRANSPORTER_1"/>
    <property type="match status" value="1"/>
</dbReference>
<accession>A0A178IEF6</accession>
<dbReference type="PROSITE" id="PS50893">
    <property type="entry name" value="ABC_TRANSPORTER_2"/>
    <property type="match status" value="1"/>
</dbReference>
<dbReference type="GO" id="GO:0005524">
    <property type="term" value="F:ATP binding"/>
    <property type="evidence" value="ECO:0007669"/>
    <property type="project" value="UniProtKB-KW"/>
</dbReference>
<dbReference type="InterPro" id="IPR036640">
    <property type="entry name" value="ABC1_TM_sf"/>
</dbReference>
<reference evidence="12 13" key="1">
    <citation type="submission" date="2016-01" db="EMBL/GenBank/DDBJ databases">
        <title>High potential of lignocellulose degradation of a new Verrucomicrobia species.</title>
        <authorList>
            <person name="Wang Y."/>
            <person name="Shi Y."/>
            <person name="Qiu Z."/>
            <person name="Liu S."/>
            <person name="Yang H."/>
        </authorList>
    </citation>
    <scope>NUCLEOTIDE SEQUENCE [LARGE SCALE GENOMIC DNA]</scope>
    <source>
        <strain evidence="12 13">TSB47</strain>
    </source>
</reference>
<evidence type="ECO:0000259" key="10">
    <source>
        <dbReference type="PROSITE" id="PS50893"/>
    </source>
</evidence>
<evidence type="ECO:0000256" key="5">
    <source>
        <dbReference type="ARBA" id="ARBA00022840"/>
    </source>
</evidence>
<sequence length="616" mass="68202">MKRFLPYYSLLRAVIWPFIAAILFGVGYGIASGFGLPFMINKVLPALFPSETGQLARLVIVSDEKYAWLPNIIVPAQYVLLVAVILLPLTFTIRGVCQFCNVYLLNYAGIRVLEAVRTRVFSHLQTLHLDFFRKHKSGDLISRVSGDTAHVKSVIVDTTNDILIQPFTFIGALFYIVWIAVHEPGTVYFIASLLAVPIAVLPIRMIGRKLRRKSHSMLAQAGNLNAILTESIQSPREIRAYNLEERETSRFRDEVRKFFRQQMKVVKYDKMLSPIIEIISATAISIAIYQLHETAITQSAVVSLIAALYFAYEPVKRLGGISNRIKQGEAALARIEEILFAPVEVAEPAAPRPIPAGRGEVAFEHVTFGYDAGAPVLRDVNVTVRSGETIALVGPSGAGKTTFINLIPRFYDVGSGRVLVNGIDVRDASLADLRRRVALVSQQPILFNDTIYNNILLGKLDATRDEVEEAARRAHALDFIHALEQGWDTVVGERGDRLSGGQRQRIAIARAFLRDAPILILDEATSALDSESEAKVQRALDELAQGKTTFIIAHRFSTIRNAGTILVFEEGRILAAGPHDRLHRDCPAYKALYDRQFQSPPAAGNPDSTAAHQDSL</sequence>
<evidence type="ECO:0008006" key="14">
    <source>
        <dbReference type="Google" id="ProtNLM"/>
    </source>
</evidence>
<evidence type="ECO:0000259" key="11">
    <source>
        <dbReference type="PROSITE" id="PS50929"/>
    </source>
</evidence>
<dbReference type="InterPro" id="IPR027417">
    <property type="entry name" value="P-loop_NTPase"/>
</dbReference>
<evidence type="ECO:0000256" key="3">
    <source>
        <dbReference type="ARBA" id="ARBA00022692"/>
    </source>
</evidence>
<feature type="transmembrane region" description="Helical" evidence="9">
    <location>
        <begin position="162"/>
        <end position="181"/>
    </location>
</feature>
<evidence type="ECO:0000313" key="13">
    <source>
        <dbReference type="Proteomes" id="UP000078486"/>
    </source>
</evidence>
<dbReference type="InterPro" id="IPR003593">
    <property type="entry name" value="AAA+_ATPase"/>
</dbReference>
<proteinExistence type="predicted"/>
<comment type="caution">
    <text evidence="12">The sequence shown here is derived from an EMBL/GenBank/DDBJ whole genome shotgun (WGS) entry which is preliminary data.</text>
</comment>
<evidence type="ECO:0000256" key="4">
    <source>
        <dbReference type="ARBA" id="ARBA00022741"/>
    </source>
</evidence>
<organism evidence="12 13">
    <name type="scientific">Termitidicoccus mucosus</name>
    <dbReference type="NCBI Taxonomy" id="1184151"/>
    <lineage>
        <taxon>Bacteria</taxon>
        <taxon>Pseudomonadati</taxon>
        <taxon>Verrucomicrobiota</taxon>
        <taxon>Opitutia</taxon>
        <taxon>Opitutales</taxon>
        <taxon>Opitutaceae</taxon>
        <taxon>Termitidicoccus</taxon>
    </lineage>
</organism>
<dbReference type="RefSeq" id="WP_068772550.1">
    <property type="nucleotide sequence ID" value="NZ_CP109796.1"/>
</dbReference>
<evidence type="ECO:0000313" key="12">
    <source>
        <dbReference type="EMBL" id="OAM87537.1"/>
    </source>
</evidence>
<feature type="domain" description="ABC transmembrane type-1" evidence="11">
    <location>
        <begin position="19"/>
        <end position="327"/>
    </location>
</feature>
<keyword evidence="6 9" id="KW-1133">Transmembrane helix</keyword>
<dbReference type="InterPro" id="IPR003439">
    <property type="entry name" value="ABC_transporter-like_ATP-bd"/>
</dbReference>
<keyword evidence="13" id="KW-1185">Reference proteome</keyword>
<gene>
    <name evidence="12" type="ORF">AW736_22520</name>
</gene>
<dbReference type="AlphaFoldDB" id="A0A178IEF6"/>
<dbReference type="SUPFAM" id="SSF90123">
    <property type="entry name" value="ABC transporter transmembrane region"/>
    <property type="match status" value="1"/>
</dbReference>
<evidence type="ECO:0000256" key="6">
    <source>
        <dbReference type="ARBA" id="ARBA00022989"/>
    </source>
</evidence>
<dbReference type="GO" id="GO:0140359">
    <property type="term" value="F:ABC-type transporter activity"/>
    <property type="evidence" value="ECO:0007669"/>
    <property type="project" value="InterPro"/>
</dbReference>
<dbReference type="SUPFAM" id="SSF52540">
    <property type="entry name" value="P-loop containing nucleoside triphosphate hydrolases"/>
    <property type="match status" value="1"/>
</dbReference>
<dbReference type="GO" id="GO:0005886">
    <property type="term" value="C:plasma membrane"/>
    <property type="evidence" value="ECO:0007669"/>
    <property type="project" value="UniProtKB-SubCell"/>
</dbReference>
<feature type="transmembrane region" description="Helical" evidence="9">
    <location>
        <begin position="187"/>
        <end position="207"/>
    </location>
</feature>
<dbReference type="Gene3D" id="3.40.50.300">
    <property type="entry name" value="P-loop containing nucleotide triphosphate hydrolases"/>
    <property type="match status" value="1"/>
</dbReference>
<dbReference type="PROSITE" id="PS50929">
    <property type="entry name" value="ABC_TM1F"/>
    <property type="match status" value="1"/>
</dbReference>
<dbReference type="Proteomes" id="UP000078486">
    <property type="component" value="Unassembled WGS sequence"/>
</dbReference>
<feature type="domain" description="ABC transporter" evidence="10">
    <location>
        <begin position="361"/>
        <end position="595"/>
    </location>
</feature>
<dbReference type="Gene3D" id="1.20.1560.10">
    <property type="entry name" value="ABC transporter type 1, transmembrane domain"/>
    <property type="match status" value="1"/>
</dbReference>
<dbReference type="CDD" id="cd18552">
    <property type="entry name" value="ABC_6TM_MsbA_like"/>
    <property type="match status" value="1"/>
</dbReference>
<dbReference type="InterPro" id="IPR039421">
    <property type="entry name" value="Type_1_exporter"/>
</dbReference>
<feature type="transmembrane region" description="Helical" evidence="9">
    <location>
        <begin position="68"/>
        <end position="89"/>
    </location>
</feature>
<dbReference type="PANTHER" id="PTHR24221">
    <property type="entry name" value="ATP-BINDING CASSETTE SUB-FAMILY B"/>
    <property type="match status" value="1"/>
</dbReference>
<evidence type="ECO:0000256" key="8">
    <source>
        <dbReference type="SAM" id="MobiDB-lite"/>
    </source>
</evidence>
<feature type="transmembrane region" description="Helical" evidence="9">
    <location>
        <begin position="271"/>
        <end position="289"/>
    </location>
</feature>
<feature type="transmembrane region" description="Helical" evidence="9">
    <location>
        <begin position="12"/>
        <end position="40"/>
    </location>
</feature>
<evidence type="ECO:0000256" key="2">
    <source>
        <dbReference type="ARBA" id="ARBA00022448"/>
    </source>
</evidence>
<evidence type="ECO:0000256" key="9">
    <source>
        <dbReference type="SAM" id="Phobius"/>
    </source>
</evidence>
<dbReference type="EMBL" id="LRRQ01000169">
    <property type="protein sequence ID" value="OAM87537.1"/>
    <property type="molecule type" value="Genomic_DNA"/>
</dbReference>
<dbReference type="FunFam" id="3.40.50.300:FF:000287">
    <property type="entry name" value="Multidrug ABC transporter ATP-binding protein"/>
    <property type="match status" value="1"/>
</dbReference>
<dbReference type="GO" id="GO:0034040">
    <property type="term" value="F:ATPase-coupled lipid transmembrane transporter activity"/>
    <property type="evidence" value="ECO:0007669"/>
    <property type="project" value="TreeGrafter"/>
</dbReference>
<feature type="compositionally biased region" description="Polar residues" evidence="8">
    <location>
        <begin position="606"/>
        <end position="616"/>
    </location>
</feature>
<feature type="region of interest" description="Disordered" evidence="8">
    <location>
        <begin position="597"/>
        <end position="616"/>
    </location>
</feature>
<keyword evidence="3 9" id="KW-0812">Transmembrane</keyword>
<evidence type="ECO:0000256" key="1">
    <source>
        <dbReference type="ARBA" id="ARBA00004651"/>
    </source>
</evidence>
<dbReference type="Pfam" id="PF00664">
    <property type="entry name" value="ABC_membrane"/>
    <property type="match status" value="1"/>
</dbReference>
<dbReference type="STRING" id="1184151.AW736_22520"/>
<dbReference type="GO" id="GO:0016887">
    <property type="term" value="F:ATP hydrolysis activity"/>
    <property type="evidence" value="ECO:0007669"/>
    <property type="project" value="InterPro"/>
</dbReference>
<keyword evidence="5" id="KW-0067">ATP-binding</keyword>
<protein>
    <recommendedName>
        <fullName evidence="14">ABC transporter</fullName>
    </recommendedName>
</protein>
<keyword evidence="7 9" id="KW-0472">Membrane</keyword>
<dbReference type="InterPro" id="IPR017871">
    <property type="entry name" value="ABC_transporter-like_CS"/>
</dbReference>
<keyword evidence="4" id="KW-0547">Nucleotide-binding</keyword>
<dbReference type="Pfam" id="PF00005">
    <property type="entry name" value="ABC_tran"/>
    <property type="match status" value="1"/>
</dbReference>
<comment type="subcellular location">
    <subcellularLocation>
        <location evidence="1">Cell membrane</location>
        <topology evidence="1">Multi-pass membrane protein</topology>
    </subcellularLocation>
</comment>
<name>A0A178IEF6_9BACT</name>
<dbReference type="OrthoDB" id="9761126at2"/>
<evidence type="ECO:0000256" key="7">
    <source>
        <dbReference type="ARBA" id="ARBA00023136"/>
    </source>
</evidence>
<dbReference type="PANTHER" id="PTHR24221:SF654">
    <property type="entry name" value="ATP-BINDING CASSETTE SUB-FAMILY B MEMBER 6"/>
    <property type="match status" value="1"/>
</dbReference>
<dbReference type="SMART" id="SM00382">
    <property type="entry name" value="AAA"/>
    <property type="match status" value="1"/>
</dbReference>